<protein>
    <submittedName>
        <fullName evidence="2">Uncharacterized protein</fullName>
    </submittedName>
</protein>
<evidence type="ECO:0000313" key="2">
    <source>
        <dbReference type="WBParaSite" id="nRc.2.0.1.t04482-RA"/>
    </source>
</evidence>
<sequence>MLEFVQHGVYAGDDNLTRSIVMIAQFFDHGFDFIAICRPVGACEKLRWLGATLKFLESRACKALYHELTENNDPIGIGWENRNPKSTGLEDGFNPKEGVVGSGCQTETASDNLAWSIKSFAAIFLLCSEKCDSGCTDCKIDAGSFLMIIIAQVMRVTSNHH</sequence>
<reference evidence="2" key="1">
    <citation type="submission" date="2022-11" db="UniProtKB">
        <authorList>
            <consortium name="WormBaseParasite"/>
        </authorList>
    </citation>
    <scope>IDENTIFICATION</scope>
</reference>
<accession>A0A915HSX2</accession>
<dbReference type="AlphaFoldDB" id="A0A915HSX2"/>
<name>A0A915HSX2_ROMCU</name>
<evidence type="ECO:0000313" key="1">
    <source>
        <dbReference type="Proteomes" id="UP000887565"/>
    </source>
</evidence>
<keyword evidence="1" id="KW-1185">Reference proteome</keyword>
<proteinExistence type="predicted"/>
<dbReference type="Proteomes" id="UP000887565">
    <property type="component" value="Unplaced"/>
</dbReference>
<dbReference type="WBParaSite" id="nRc.2.0.1.t04482-RA">
    <property type="protein sequence ID" value="nRc.2.0.1.t04482-RA"/>
    <property type="gene ID" value="nRc.2.0.1.g04482"/>
</dbReference>
<organism evidence="1 2">
    <name type="scientific">Romanomermis culicivorax</name>
    <name type="common">Nematode worm</name>
    <dbReference type="NCBI Taxonomy" id="13658"/>
    <lineage>
        <taxon>Eukaryota</taxon>
        <taxon>Metazoa</taxon>
        <taxon>Ecdysozoa</taxon>
        <taxon>Nematoda</taxon>
        <taxon>Enoplea</taxon>
        <taxon>Dorylaimia</taxon>
        <taxon>Mermithida</taxon>
        <taxon>Mermithoidea</taxon>
        <taxon>Mermithidae</taxon>
        <taxon>Romanomermis</taxon>
    </lineage>
</organism>